<reference evidence="1" key="1">
    <citation type="submission" date="2021-10" db="EMBL/GenBank/DDBJ databases">
        <title>The complete genome sequence of Leeia sp. TBRC 13508.</title>
        <authorList>
            <person name="Charoenyingcharoen P."/>
            <person name="Yukphan P."/>
        </authorList>
    </citation>
    <scope>NUCLEOTIDE SEQUENCE</scope>
    <source>
        <strain evidence="1">TBRC 13508</strain>
    </source>
</reference>
<evidence type="ECO:0000313" key="2">
    <source>
        <dbReference type="Proteomes" id="UP001165395"/>
    </source>
</evidence>
<comment type="caution">
    <text evidence="1">The sequence shown here is derived from an EMBL/GenBank/DDBJ whole genome shotgun (WGS) entry which is preliminary data.</text>
</comment>
<evidence type="ECO:0000313" key="1">
    <source>
        <dbReference type="EMBL" id="MCB6183674.1"/>
    </source>
</evidence>
<organism evidence="1 2">
    <name type="scientific">Leeia speluncae</name>
    <dbReference type="NCBI Taxonomy" id="2884804"/>
    <lineage>
        <taxon>Bacteria</taxon>
        <taxon>Pseudomonadati</taxon>
        <taxon>Pseudomonadota</taxon>
        <taxon>Betaproteobacteria</taxon>
        <taxon>Neisseriales</taxon>
        <taxon>Leeiaceae</taxon>
        <taxon>Leeia</taxon>
    </lineage>
</organism>
<accession>A0ABS8D640</accession>
<evidence type="ECO:0008006" key="3">
    <source>
        <dbReference type="Google" id="ProtNLM"/>
    </source>
</evidence>
<protein>
    <recommendedName>
        <fullName evidence="3">STAS domain-containing protein</fullName>
    </recommendedName>
</protein>
<sequence length="93" mass="10365">MQYDATSKTLYLPAKCTLADISTLVAEISNHYRNNQIELISGKYLSEIDSSAISLLLSLKRMNANNIHFLDMPSNISKLASLYGVNEILDITK</sequence>
<name>A0ABS8D640_9NEIS</name>
<gene>
    <name evidence="1" type="ORF">LIN78_08940</name>
</gene>
<dbReference type="EMBL" id="JAJBZT010000004">
    <property type="protein sequence ID" value="MCB6183674.1"/>
    <property type="molecule type" value="Genomic_DNA"/>
</dbReference>
<dbReference type="RefSeq" id="WP_227180452.1">
    <property type="nucleotide sequence ID" value="NZ_JAJBZT010000004.1"/>
</dbReference>
<keyword evidence="2" id="KW-1185">Reference proteome</keyword>
<dbReference type="Proteomes" id="UP001165395">
    <property type="component" value="Unassembled WGS sequence"/>
</dbReference>
<proteinExistence type="predicted"/>